<organism evidence="2 3">
    <name type="scientific">Sparus aurata</name>
    <name type="common">Gilthead sea bream</name>
    <dbReference type="NCBI Taxonomy" id="8175"/>
    <lineage>
        <taxon>Eukaryota</taxon>
        <taxon>Metazoa</taxon>
        <taxon>Chordata</taxon>
        <taxon>Craniata</taxon>
        <taxon>Vertebrata</taxon>
        <taxon>Euteleostomi</taxon>
        <taxon>Actinopterygii</taxon>
        <taxon>Neopterygii</taxon>
        <taxon>Teleostei</taxon>
        <taxon>Neoteleostei</taxon>
        <taxon>Acanthomorphata</taxon>
        <taxon>Eupercaria</taxon>
        <taxon>Spariformes</taxon>
        <taxon>Sparidae</taxon>
        <taxon>Sparus</taxon>
    </lineage>
</organism>
<proteinExistence type="predicted"/>
<keyword evidence="3" id="KW-1185">Reference proteome</keyword>
<dbReference type="GeneTree" id="ENSGT01150000287036"/>
<dbReference type="InParanoid" id="A0A671WQI9"/>
<reference evidence="2" key="3">
    <citation type="submission" date="2025-09" db="UniProtKB">
        <authorList>
            <consortium name="Ensembl"/>
        </authorList>
    </citation>
    <scope>IDENTIFICATION</scope>
</reference>
<dbReference type="AlphaFoldDB" id="A0A671WQI9"/>
<accession>A0A671WQI9</accession>
<evidence type="ECO:0000259" key="1">
    <source>
        <dbReference type="Pfam" id="PF20478"/>
    </source>
</evidence>
<dbReference type="GO" id="GO:0016020">
    <property type="term" value="C:membrane"/>
    <property type="evidence" value="ECO:0007669"/>
    <property type="project" value="InterPro"/>
</dbReference>
<protein>
    <recommendedName>
        <fullName evidence="1">P2X purinoreceptor 7 intracellular domain-containing protein</fullName>
    </recommendedName>
</protein>
<dbReference type="Ensembl" id="ENSSAUT00010041029.1">
    <property type="protein sequence ID" value="ENSSAUP00010038907.1"/>
    <property type="gene ID" value="ENSSAUG00010016428.1"/>
</dbReference>
<reference evidence="2" key="1">
    <citation type="submission" date="2021-04" db="EMBL/GenBank/DDBJ databases">
        <authorList>
            <consortium name="Wellcome Sanger Institute Data Sharing"/>
        </authorList>
    </citation>
    <scope>NUCLEOTIDE SEQUENCE [LARGE SCALE GENOMIC DNA]</scope>
</reference>
<dbReference type="PRINTS" id="PR01314">
    <property type="entry name" value="P2X7RECEPTOR"/>
</dbReference>
<sequence length="139" mass="15933">MSLTPAAPPTAPPLQHQPSWCICQRCREMPMVVENKCCNQHPQMCISTLPHMEAFILQGGVLRLARRIWNNLRAVADLPDAGEDNRQFRHASYRQFVAWQYGVLGAGHRVVIPSCCVWAIRDRFPDLHGQYRGFIPRRV</sequence>
<dbReference type="PANTHER" id="PTHR36981">
    <property type="entry name" value="ZGC:195170"/>
    <property type="match status" value="1"/>
</dbReference>
<dbReference type="OMA" id="CIESADW"/>
<dbReference type="Pfam" id="PF20478">
    <property type="entry name" value="P2RX7_C"/>
    <property type="match status" value="1"/>
</dbReference>
<dbReference type="GO" id="GO:0005216">
    <property type="term" value="F:monoatomic ion channel activity"/>
    <property type="evidence" value="ECO:0007669"/>
    <property type="project" value="InterPro"/>
</dbReference>
<dbReference type="GO" id="GO:0001614">
    <property type="term" value="F:purinergic nucleotide receptor activity"/>
    <property type="evidence" value="ECO:0007669"/>
    <property type="project" value="InterPro"/>
</dbReference>
<evidence type="ECO:0000313" key="2">
    <source>
        <dbReference type="Ensembl" id="ENSSAUP00010038907.1"/>
    </source>
</evidence>
<dbReference type="InterPro" id="IPR003050">
    <property type="entry name" value="P2X7_purinoceptor"/>
</dbReference>
<feature type="domain" description="P2X purinoreceptor 7 intracellular" evidence="1">
    <location>
        <begin position="11"/>
        <end position="134"/>
    </location>
</feature>
<dbReference type="InterPro" id="IPR046815">
    <property type="entry name" value="P2RX7_C"/>
</dbReference>
<evidence type="ECO:0000313" key="3">
    <source>
        <dbReference type="Proteomes" id="UP000472265"/>
    </source>
</evidence>
<dbReference type="Proteomes" id="UP000472265">
    <property type="component" value="Chromosome 19"/>
</dbReference>
<reference evidence="2" key="2">
    <citation type="submission" date="2025-08" db="UniProtKB">
        <authorList>
            <consortium name="Ensembl"/>
        </authorList>
    </citation>
    <scope>IDENTIFICATION</scope>
</reference>
<dbReference type="PANTHER" id="PTHR36981:SF3">
    <property type="entry name" value="UBIQUITIN-LIKE PROTEASE FAMILY PROFILE DOMAIN-CONTAINING PROTEIN"/>
    <property type="match status" value="1"/>
</dbReference>
<dbReference type="GO" id="GO:0005524">
    <property type="term" value="F:ATP binding"/>
    <property type="evidence" value="ECO:0007669"/>
    <property type="project" value="InterPro"/>
</dbReference>
<name>A0A671WQI9_SPAAU</name>